<dbReference type="GO" id="GO:0004497">
    <property type="term" value="F:monooxygenase activity"/>
    <property type="evidence" value="ECO:0007669"/>
    <property type="project" value="UniProtKB-KW"/>
</dbReference>
<evidence type="ECO:0000313" key="11">
    <source>
        <dbReference type="EMBL" id="ODN79874.1"/>
    </source>
</evidence>
<evidence type="ECO:0000256" key="9">
    <source>
        <dbReference type="PIRSR" id="PIRSR602403-1"/>
    </source>
</evidence>
<dbReference type="Pfam" id="PF00067">
    <property type="entry name" value="p450"/>
    <property type="match status" value="1"/>
</dbReference>
<comment type="similarity">
    <text evidence="3">Belongs to the cytochrome P450 family.</text>
</comment>
<name>A0A1E3HU47_9TREE</name>
<dbReference type="EMBL" id="AWGJ01000005">
    <property type="protein sequence ID" value="ODN79874.1"/>
    <property type="molecule type" value="Genomic_DNA"/>
</dbReference>
<keyword evidence="10" id="KW-0472">Membrane</keyword>
<keyword evidence="6" id="KW-0560">Oxidoreductase</keyword>
<comment type="cofactor">
    <cofactor evidence="1 9">
        <name>heme</name>
        <dbReference type="ChEBI" id="CHEBI:30413"/>
    </cofactor>
</comment>
<dbReference type="STRING" id="1295533.A0A1E3HU47"/>
<evidence type="ECO:0008006" key="13">
    <source>
        <dbReference type="Google" id="ProtNLM"/>
    </source>
</evidence>
<evidence type="ECO:0000256" key="2">
    <source>
        <dbReference type="ARBA" id="ARBA00005179"/>
    </source>
</evidence>
<evidence type="ECO:0000256" key="6">
    <source>
        <dbReference type="ARBA" id="ARBA00023002"/>
    </source>
</evidence>
<keyword evidence="8" id="KW-0503">Monooxygenase</keyword>
<evidence type="ECO:0000256" key="4">
    <source>
        <dbReference type="ARBA" id="ARBA00022617"/>
    </source>
</evidence>
<dbReference type="SUPFAM" id="SSF48264">
    <property type="entry name" value="Cytochrome P450"/>
    <property type="match status" value="1"/>
</dbReference>
<evidence type="ECO:0000256" key="7">
    <source>
        <dbReference type="ARBA" id="ARBA00023004"/>
    </source>
</evidence>
<comment type="caution">
    <text evidence="11">The sequence shown here is derived from an EMBL/GenBank/DDBJ whole genome shotgun (WGS) entry which is preliminary data.</text>
</comment>
<comment type="pathway">
    <text evidence="2">Secondary metabolite biosynthesis.</text>
</comment>
<dbReference type="OrthoDB" id="1470350at2759"/>
<keyword evidence="7 9" id="KW-0408">Iron</keyword>
<dbReference type="InterPro" id="IPR002403">
    <property type="entry name" value="Cyt_P450_E_grp-IV"/>
</dbReference>
<dbReference type="AlphaFoldDB" id="A0A1E3HU47"/>
<dbReference type="PANTHER" id="PTHR24305">
    <property type="entry name" value="CYTOCHROME P450"/>
    <property type="match status" value="1"/>
</dbReference>
<dbReference type="GO" id="GO:0020037">
    <property type="term" value="F:heme binding"/>
    <property type="evidence" value="ECO:0007669"/>
    <property type="project" value="InterPro"/>
</dbReference>
<dbReference type="GO" id="GO:0005506">
    <property type="term" value="F:iron ion binding"/>
    <property type="evidence" value="ECO:0007669"/>
    <property type="project" value="InterPro"/>
</dbReference>
<dbReference type="InterPro" id="IPR050121">
    <property type="entry name" value="Cytochrome_P450_monoxygenase"/>
</dbReference>
<evidence type="ECO:0000256" key="1">
    <source>
        <dbReference type="ARBA" id="ARBA00001971"/>
    </source>
</evidence>
<dbReference type="Proteomes" id="UP000094065">
    <property type="component" value="Unassembled WGS sequence"/>
</dbReference>
<sequence length="435" mass="48645">MGLMDNTFIGASALVSQLITSISWSSFAQASLALLLGFYLYSYWRYRSFSFHKLPGPPADNYFLGILYSLLGSESEAPQTAWHAKYGSTLQTPFLPFPFYSSFQTTDPTALNYIVSHPDLFPKPKYIWTEIASVGGGEGLVMAEGDQHRKQRKVLNGCFTPAAIAGMVPTFYDKAYELREKLLEIVEGISDETPSLTPPQPMDQVAKGRKVDVMRYIMQATFDIIGLTGFGYQFNQLQQKGVEEDELSNRRWTCYGLRRETLNSSPYLDAFVREVIRLSPSIPSSTRSAKEDAVIPLRHPVVGRDGKMMNRVEIPKGTDIYISIIAINTSPLYYGPDAAEFNPDRFLSPQAENDIPGVWGGSMSFFAGPRSCIGYRFALAELKTILFVLINGFEFAELPSKPMMERRRATMMRARVVGEESVGPQMPLLVKALAF</sequence>
<protein>
    <recommendedName>
        <fullName evidence="13">Cytochrome P450</fullName>
    </recommendedName>
</protein>
<reference evidence="11 12" key="1">
    <citation type="submission" date="2016-06" db="EMBL/GenBank/DDBJ databases">
        <title>Evolution of pathogenesis and genome organization in the Tremellales.</title>
        <authorList>
            <person name="Cuomo C."/>
            <person name="Litvintseva A."/>
            <person name="Heitman J."/>
            <person name="Chen Y."/>
            <person name="Sun S."/>
            <person name="Springer D."/>
            <person name="Dromer F."/>
            <person name="Young S."/>
            <person name="Zeng Q."/>
            <person name="Chapman S."/>
            <person name="Gujja S."/>
            <person name="Saif S."/>
            <person name="Birren B."/>
        </authorList>
    </citation>
    <scope>NUCLEOTIDE SEQUENCE [LARGE SCALE GENOMIC DNA]</scope>
    <source>
        <strain evidence="11 12">CBS 6039</strain>
    </source>
</reference>
<dbReference type="Gene3D" id="1.10.630.10">
    <property type="entry name" value="Cytochrome P450"/>
    <property type="match status" value="2"/>
</dbReference>
<dbReference type="PANTHER" id="PTHR24305:SF166">
    <property type="entry name" value="CYTOCHROME P450 12A4, MITOCHONDRIAL-RELATED"/>
    <property type="match status" value="1"/>
</dbReference>
<feature type="transmembrane region" description="Helical" evidence="10">
    <location>
        <begin position="22"/>
        <end position="44"/>
    </location>
</feature>
<organism evidence="11 12">
    <name type="scientific">Cryptococcus amylolentus CBS 6039</name>
    <dbReference type="NCBI Taxonomy" id="1295533"/>
    <lineage>
        <taxon>Eukaryota</taxon>
        <taxon>Fungi</taxon>
        <taxon>Dikarya</taxon>
        <taxon>Basidiomycota</taxon>
        <taxon>Agaricomycotina</taxon>
        <taxon>Tremellomycetes</taxon>
        <taxon>Tremellales</taxon>
        <taxon>Cryptococcaceae</taxon>
        <taxon>Cryptococcus</taxon>
    </lineage>
</organism>
<keyword evidence="4 9" id="KW-0349">Heme</keyword>
<dbReference type="InterPro" id="IPR036396">
    <property type="entry name" value="Cyt_P450_sf"/>
</dbReference>
<dbReference type="GeneID" id="30155076"/>
<dbReference type="PRINTS" id="PR00465">
    <property type="entry name" value="EP450IV"/>
</dbReference>
<keyword evidence="10" id="KW-0812">Transmembrane</keyword>
<evidence type="ECO:0000256" key="8">
    <source>
        <dbReference type="ARBA" id="ARBA00023033"/>
    </source>
</evidence>
<proteinExistence type="inferred from homology"/>
<evidence type="ECO:0000256" key="3">
    <source>
        <dbReference type="ARBA" id="ARBA00010617"/>
    </source>
</evidence>
<dbReference type="GO" id="GO:0016705">
    <property type="term" value="F:oxidoreductase activity, acting on paired donors, with incorporation or reduction of molecular oxygen"/>
    <property type="evidence" value="ECO:0007669"/>
    <property type="project" value="InterPro"/>
</dbReference>
<keyword evidence="10" id="KW-1133">Transmembrane helix</keyword>
<accession>A0A1E3HU47</accession>
<gene>
    <name evidence="11" type="ORF">L202_03767</name>
</gene>
<feature type="binding site" description="axial binding residue" evidence="9">
    <location>
        <position position="372"/>
    </location>
    <ligand>
        <name>heme</name>
        <dbReference type="ChEBI" id="CHEBI:30413"/>
    </ligand>
    <ligandPart>
        <name>Fe</name>
        <dbReference type="ChEBI" id="CHEBI:18248"/>
    </ligandPart>
</feature>
<keyword evidence="12" id="KW-1185">Reference proteome</keyword>
<evidence type="ECO:0000256" key="10">
    <source>
        <dbReference type="SAM" id="Phobius"/>
    </source>
</evidence>
<dbReference type="RefSeq" id="XP_018994721.1">
    <property type="nucleotide sequence ID" value="XM_019137695.1"/>
</dbReference>
<evidence type="ECO:0000256" key="5">
    <source>
        <dbReference type="ARBA" id="ARBA00022723"/>
    </source>
</evidence>
<dbReference type="InterPro" id="IPR001128">
    <property type="entry name" value="Cyt_P450"/>
</dbReference>
<evidence type="ECO:0000313" key="12">
    <source>
        <dbReference type="Proteomes" id="UP000094065"/>
    </source>
</evidence>
<keyword evidence="5 9" id="KW-0479">Metal-binding</keyword>